<dbReference type="AlphaFoldDB" id="A0A1I2F5D9"/>
<evidence type="ECO:0000313" key="1">
    <source>
        <dbReference type="EMBL" id="SFF00385.1"/>
    </source>
</evidence>
<evidence type="ECO:0000313" key="2">
    <source>
        <dbReference type="Proteomes" id="UP000198598"/>
    </source>
</evidence>
<sequence length="150" mass="16375">MTMAPVTPFWVRMPMQLPQAWRTLLPLVRGARVAISNAVILGHQVNVGIGTSAPGTRLEVVSKSPNESGLRLTNLTSRSQSAQATDQFLTVNEKRDVIKARYQLRISNASEWSDKVFSPAYALRPLSAIASYVGQYGHLPGIPSADEVTE</sequence>
<reference evidence="1 2" key="1">
    <citation type="submission" date="2016-10" db="EMBL/GenBank/DDBJ databases">
        <authorList>
            <person name="de Groot N.N."/>
        </authorList>
    </citation>
    <scope>NUCLEOTIDE SEQUENCE [LARGE SCALE GENOMIC DNA]</scope>
    <source>
        <strain evidence="1 2">DSM 26130</strain>
    </source>
</reference>
<dbReference type="Proteomes" id="UP000198598">
    <property type="component" value="Unassembled WGS sequence"/>
</dbReference>
<organism evidence="1 2">
    <name type="scientific">Spirosoma endophyticum</name>
    <dbReference type="NCBI Taxonomy" id="662367"/>
    <lineage>
        <taxon>Bacteria</taxon>
        <taxon>Pseudomonadati</taxon>
        <taxon>Bacteroidota</taxon>
        <taxon>Cytophagia</taxon>
        <taxon>Cytophagales</taxon>
        <taxon>Cytophagaceae</taxon>
        <taxon>Spirosoma</taxon>
    </lineage>
</organism>
<keyword evidence="2" id="KW-1185">Reference proteome</keyword>
<accession>A0A1I2F5D9</accession>
<proteinExistence type="predicted"/>
<dbReference type="STRING" id="662367.SAMN05216167_12467"/>
<name>A0A1I2F5D9_9BACT</name>
<gene>
    <name evidence="1" type="ORF">SAMN05216167_12467</name>
</gene>
<protein>
    <submittedName>
        <fullName evidence="1">Uncharacterized protein</fullName>
    </submittedName>
</protein>
<dbReference type="EMBL" id="FOLQ01000024">
    <property type="protein sequence ID" value="SFF00385.1"/>
    <property type="molecule type" value="Genomic_DNA"/>
</dbReference>